<comment type="caution">
    <text evidence="2">The sequence shown here is derived from an EMBL/GenBank/DDBJ whole genome shotgun (WGS) entry which is preliminary data.</text>
</comment>
<evidence type="ECO:0000313" key="3">
    <source>
        <dbReference type="Proteomes" id="UP001141806"/>
    </source>
</evidence>
<organism evidence="2 3">
    <name type="scientific">Protea cynaroides</name>
    <dbReference type="NCBI Taxonomy" id="273540"/>
    <lineage>
        <taxon>Eukaryota</taxon>
        <taxon>Viridiplantae</taxon>
        <taxon>Streptophyta</taxon>
        <taxon>Embryophyta</taxon>
        <taxon>Tracheophyta</taxon>
        <taxon>Spermatophyta</taxon>
        <taxon>Magnoliopsida</taxon>
        <taxon>Proteales</taxon>
        <taxon>Proteaceae</taxon>
        <taxon>Protea</taxon>
    </lineage>
</organism>
<dbReference type="Proteomes" id="UP001141806">
    <property type="component" value="Unassembled WGS sequence"/>
</dbReference>
<evidence type="ECO:0000313" key="2">
    <source>
        <dbReference type="EMBL" id="KAJ4952279.1"/>
    </source>
</evidence>
<evidence type="ECO:0000256" key="1">
    <source>
        <dbReference type="SAM" id="MobiDB-lite"/>
    </source>
</evidence>
<sequence length="116" mass="13311">MSRWPAQHSSTTANLSRNSKISFKQSKDEEAPALDHILNQSQFWLISTKQSRTLRHAMDLRKLHRFDESPPAAESYTASWIAPSSLKLCSFARRSVSHAEIIQRKSSFDNIKYESC</sequence>
<reference evidence="2" key="1">
    <citation type="journal article" date="2023" name="Plant J.">
        <title>The genome of the king protea, Protea cynaroides.</title>
        <authorList>
            <person name="Chang J."/>
            <person name="Duong T.A."/>
            <person name="Schoeman C."/>
            <person name="Ma X."/>
            <person name="Roodt D."/>
            <person name="Barker N."/>
            <person name="Li Z."/>
            <person name="Van de Peer Y."/>
            <person name="Mizrachi E."/>
        </authorList>
    </citation>
    <scope>NUCLEOTIDE SEQUENCE</scope>
    <source>
        <tissue evidence="2">Young leaves</tissue>
    </source>
</reference>
<name>A0A9Q0JTH9_9MAGN</name>
<proteinExistence type="predicted"/>
<feature type="compositionally biased region" description="Polar residues" evidence="1">
    <location>
        <begin position="7"/>
        <end position="24"/>
    </location>
</feature>
<dbReference type="EMBL" id="JAMYWD010000012">
    <property type="protein sequence ID" value="KAJ4952279.1"/>
    <property type="molecule type" value="Genomic_DNA"/>
</dbReference>
<accession>A0A9Q0JTH9</accession>
<feature type="region of interest" description="Disordered" evidence="1">
    <location>
        <begin position="1"/>
        <end position="27"/>
    </location>
</feature>
<gene>
    <name evidence="2" type="ORF">NE237_029111</name>
</gene>
<protein>
    <submittedName>
        <fullName evidence="2">Uncharacterized protein</fullName>
    </submittedName>
</protein>
<keyword evidence="3" id="KW-1185">Reference proteome</keyword>
<dbReference type="AlphaFoldDB" id="A0A9Q0JTH9"/>